<dbReference type="EMBL" id="JBAKAZ010000106">
    <property type="protein sequence ID" value="MEL0630879.1"/>
    <property type="molecule type" value="Genomic_DNA"/>
</dbReference>
<dbReference type="PANTHER" id="PTHR30537">
    <property type="entry name" value="HTH-TYPE TRANSCRIPTIONAL REGULATOR"/>
    <property type="match status" value="1"/>
</dbReference>
<comment type="caution">
    <text evidence="6">The sequence shown here is derived from an EMBL/GenBank/DDBJ whole genome shotgun (WGS) entry which is preliminary data.</text>
</comment>
<gene>
    <name evidence="6" type="ORF">V6256_14865</name>
</gene>
<dbReference type="InterPro" id="IPR005119">
    <property type="entry name" value="LysR_subst-bd"/>
</dbReference>
<dbReference type="InterPro" id="IPR036388">
    <property type="entry name" value="WH-like_DNA-bd_sf"/>
</dbReference>
<evidence type="ECO:0000256" key="2">
    <source>
        <dbReference type="ARBA" id="ARBA00023015"/>
    </source>
</evidence>
<dbReference type="SUPFAM" id="SSF53850">
    <property type="entry name" value="Periplasmic binding protein-like II"/>
    <property type="match status" value="1"/>
</dbReference>
<dbReference type="InterPro" id="IPR058163">
    <property type="entry name" value="LysR-type_TF_proteobact-type"/>
</dbReference>
<dbReference type="SUPFAM" id="SSF46785">
    <property type="entry name" value="Winged helix' DNA-binding domain"/>
    <property type="match status" value="1"/>
</dbReference>
<accession>A0ABU9GU67</accession>
<comment type="similarity">
    <text evidence="1">Belongs to the LysR transcriptional regulatory family.</text>
</comment>
<protein>
    <submittedName>
        <fullName evidence="6">LysR family transcriptional regulator</fullName>
    </submittedName>
</protein>
<dbReference type="CDD" id="cd08422">
    <property type="entry name" value="PBP2_CrgA_like"/>
    <property type="match status" value="1"/>
</dbReference>
<evidence type="ECO:0000256" key="1">
    <source>
        <dbReference type="ARBA" id="ARBA00009437"/>
    </source>
</evidence>
<evidence type="ECO:0000313" key="7">
    <source>
        <dbReference type="Proteomes" id="UP001369082"/>
    </source>
</evidence>
<dbReference type="Gene3D" id="1.10.10.10">
    <property type="entry name" value="Winged helix-like DNA-binding domain superfamily/Winged helix DNA-binding domain"/>
    <property type="match status" value="1"/>
</dbReference>
<dbReference type="RefSeq" id="WP_341599054.1">
    <property type="nucleotide sequence ID" value="NZ_JBAKAZ010000106.1"/>
</dbReference>
<proteinExistence type="inferred from homology"/>
<feature type="domain" description="HTH lysR-type" evidence="5">
    <location>
        <begin position="5"/>
        <end position="62"/>
    </location>
</feature>
<dbReference type="PANTHER" id="PTHR30537:SF5">
    <property type="entry name" value="HTH-TYPE TRANSCRIPTIONAL ACTIVATOR TTDR-RELATED"/>
    <property type="match status" value="1"/>
</dbReference>
<evidence type="ECO:0000259" key="5">
    <source>
        <dbReference type="PROSITE" id="PS50931"/>
    </source>
</evidence>
<name>A0ABU9GU67_9GAMM</name>
<keyword evidence="2" id="KW-0805">Transcription regulation</keyword>
<dbReference type="Gene3D" id="3.40.190.290">
    <property type="match status" value="1"/>
</dbReference>
<evidence type="ECO:0000256" key="4">
    <source>
        <dbReference type="ARBA" id="ARBA00023163"/>
    </source>
</evidence>
<dbReference type="Pfam" id="PF03466">
    <property type="entry name" value="LysR_substrate"/>
    <property type="match status" value="1"/>
</dbReference>
<dbReference type="InterPro" id="IPR000847">
    <property type="entry name" value="LysR_HTH_N"/>
</dbReference>
<dbReference type="Pfam" id="PF00126">
    <property type="entry name" value="HTH_1"/>
    <property type="match status" value="1"/>
</dbReference>
<organism evidence="6 7">
    <name type="scientific">Psychromonas aquatilis</name>
    <dbReference type="NCBI Taxonomy" id="2005072"/>
    <lineage>
        <taxon>Bacteria</taxon>
        <taxon>Pseudomonadati</taxon>
        <taxon>Pseudomonadota</taxon>
        <taxon>Gammaproteobacteria</taxon>
        <taxon>Alteromonadales</taxon>
        <taxon>Psychromonadaceae</taxon>
        <taxon>Psychromonas</taxon>
    </lineage>
</organism>
<sequence>MKAKYSLDDLRYFCIIASLSSFKKAAKKLDIPLSTLSRRVRQLETDLQLRLLERNAHRVTLTHIGEQYYARYKGLFEQVDNIELDLDNEKNQAKGQIRVTAPIYLGQQILSEIFCDFLADYPEIQLDLRFSNDLVDIEALGIDVAFRVRNSTIDNWVARELKLTGNILCCNAAIDLDYLVRPEQLNDVKKVTCIGLKPWKLENSSTGEQYQYNPEHQICLETDEIQMMINAVKAGLGVSYVPDYIAYPLIKQGKLKQVLPGWKSPEQVISILYRDRVNIPLRVRLLIEYVLKRLH</sequence>
<dbReference type="Proteomes" id="UP001369082">
    <property type="component" value="Unassembled WGS sequence"/>
</dbReference>
<evidence type="ECO:0000313" key="6">
    <source>
        <dbReference type="EMBL" id="MEL0630879.1"/>
    </source>
</evidence>
<dbReference type="InterPro" id="IPR036390">
    <property type="entry name" value="WH_DNA-bd_sf"/>
</dbReference>
<dbReference type="PROSITE" id="PS50931">
    <property type="entry name" value="HTH_LYSR"/>
    <property type="match status" value="1"/>
</dbReference>
<reference evidence="6 7" key="1">
    <citation type="submission" date="2024-02" db="EMBL/GenBank/DDBJ databases">
        <title>Bacteria isolated from the canopy kelp, Nereocystis luetkeana.</title>
        <authorList>
            <person name="Pfister C.A."/>
            <person name="Younker I.T."/>
            <person name="Light S.H."/>
        </authorList>
    </citation>
    <scope>NUCLEOTIDE SEQUENCE [LARGE SCALE GENOMIC DNA]</scope>
    <source>
        <strain evidence="6 7">TI.1.05</strain>
    </source>
</reference>
<evidence type="ECO:0000256" key="3">
    <source>
        <dbReference type="ARBA" id="ARBA00023125"/>
    </source>
</evidence>
<keyword evidence="7" id="KW-1185">Reference proteome</keyword>
<keyword evidence="4" id="KW-0804">Transcription</keyword>
<keyword evidence="3" id="KW-0238">DNA-binding</keyword>